<evidence type="ECO:0000313" key="4">
    <source>
        <dbReference type="RefSeq" id="XP_035693089.1"/>
    </source>
</evidence>
<feature type="domain" description="Non-haem dioxygenase N-terminal" evidence="2">
    <location>
        <begin position="25"/>
        <end position="139"/>
    </location>
</feature>
<gene>
    <name evidence="4" type="primary">LOC118427408</name>
</gene>
<reference evidence="4" key="2">
    <citation type="submission" date="2025-08" db="UniProtKB">
        <authorList>
            <consortium name="RefSeq"/>
        </authorList>
    </citation>
    <scope>IDENTIFICATION</scope>
    <source>
        <strain evidence="4">S238N-H82</strain>
        <tissue evidence="4">Testes</tissue>
    </source>
</reference>
<dbReference type="Gene3D" id="2.60.120.330">
    <property type="entry name" value="B-lactam Antibiotic, Isopenicillin N Synthase, Chain"/>
    <property type="match status" value="2"/>
</dbReference>
<evidence type="ECO:0000313" key="3">
    <source>
        <dbReference type="Proteomes" id="UP000001554"/>
    </source>
</evidence>
<accession>A0A9J7M4F3</accession>
<dbReference type="Pfam" id="PF03171">
    <property type="entry name" value="2OG-FeII_Oxy"/>
    <property type="match status" value="1"/>
</dbReference>
<dbReference type="SUPFAM" id="SSF51197">
    <property type="entry name" value="Clavaminate synthase-like"/>
    <property type="match status" value="1"/>
</dbReference>
<proteinExistence type="predicted"/>
<dbReference type="InterPro" id="IPR026992">
    <property type="entry name" value="DIOX_N"/>
</dbReference>
<dbReference type="InterPro" id="IPR027443">
    <property type="entry name" value="IPNS-like_sf"/>
</dbReference>
<dbReference type="FunFam" id="2.60.120.330:FF:000084">
    <property type="entry name" value="Predicted protein"/>
    <property type="match status" value="1"/>
</dbReference>
<dbReference type="PANTHER" id="PTHR47990">
    <property type="entry name" value="2-OXOGLUTARATE (2OG) AND FE(II)-DEPENDENT OXYGENASE SUPERFAMILY PROTEIN-RELATED"/>
    <property type="match status" value="1"/>
</dbReference>
<dbReference type="Pfam" id="PF14226">
    <property type="entry name" value="DIOX_N"/>
    <property type="match status" value="1"/>
</dbReference>
<organism evidence="3 4">
    <name type="scientific">Branchiostoma floridae</name>
    <name type="common">Florida lancelet</name>
    <name type="synonym">Amphioxus</name>
    <dbReference type="NCBI Taxonomy" id="7739"/>
    <lineage>
        <taxon>Eukaryota</taxon>
        <taxon>Metazoa</taxon>
        <taxon>Chordata</taxon>
        <taxon>Cephalochordata</taxon>
        <taxon>Leptocardii</taxon>
        <taxon>Amphioxiformes</taxon>
        <taxon>Branchiostomatidae</taxon>
        <taxon>Branchiostoma</taxon>
    </lineage>
</organism>
<feature type="domain" description="Isopenicillin N synthase-like Fe(2+) 2OG dioxygenase" evidence="1">
    <location>
        <begin position="194"/>
        <end position="235"/>
    </location>
</feature>
<dbReference type="FunFam" id="2.60.120.330:FF:000083">
    <property type="entry name" value="Predicted protein"/>
    <property type="match status" value="1"/>
</dbReference>
<name>A0A9J7M4F3_BRAFL</name>
<reference evidence="3" key="1">
    <citation type="journal article" date="2020" name="Nat. Ecol. Evol.">
        <title>Deeply conserved synteny resolves early events in vertebrate evolution.</title>
        <authorList>
            <person name="Simakov O."/>
            <person name="Marletaz F."/>
            <person name="Yue J.X."/>
            <person name="O'Connell B."/>
            <person name="Jenkins J."/>
            <person name="Brandt A."/>
            <person name="Calef R."/>
            <person name="Tung C.H."/>
            <person name="Huang T.K."/>
            <person name="Schmutz J."/>
            <person name="Satoh N."/>
            <person name="Yu J.K."/>
            <person name="Putnam N.H."/>
            <person name="Green R.E."/>
            <person name="Rokhsar D.S."/>
        </authorList>
    </citation>
    <scope>NUCLEOTIDE SEQUENCE [LARGE SCALE GENOMIC DNA]</scope>
    <source>
        <strain evidence="3">S238N-H82</strain>
    </source>
</reference>
<evidence type="ECO:0000259" key="2">
    <source>
        <dbReference type="Pfam" id="PF14226"/>
    </source>
</evidence>
<dbReference type="InterPro" id="IPR050231">
    <property type="entry name" value="Iron_ascorbate_oxido_reductase"/>
</dbReference>
<dbReference type="GeneID" id="118427408"/>
<dbReference type="AlphaFoldDB" id="A0A9J7M4F3"/>
<keyword evidence="3" id="KW-1185">Reference proteome</keyword>
<protein>
    <submittedName>
        <fullName evidence="4">2-oxoglutarate-Fe(II) type oxidoreductase ppzD-like isoform X4</fullName>
    </submittedName>
</protein>
<evidence type="ECO:0000259" key="1">
    <source>
        <dbReference type="Pfam" id="PF03171"/>
    </source>
</evidence>
<sequence length="296" mass="33528">MDTQEHGPIPINWDADLEDHRTSHIPILDFSSYSLLKGAVDEDELQPLATQLVQAFSTVGFVYLCNHGIPAALVSRTFEIADKFFALPEEVKTKFSRPPDKSHGWVCLERERVTMERPGDLKEAFNVRPPHATEKLWPSQEVPEFEPAALQLYDKCRQLSLRIIELMARGLNIKNMPSLLSMHSMMGTGPNGSLMRTLRYPPVPEHVKDRQIRCGEHTDYGSITLLFQDNIAGLESHRVLLPETEEERKTARRSIAFFAHPNMDAVITCLDGSNKYPPITAGEYLKQRLTATYDVS</sequence>
<dbReference type="InterPro" id="IPR044861">
    <property type="entry name" value="IPNS-like_FE2OG_OXY"/>
</dbReference>
<dbReference type="Proteomes" id="UP000001554">
    <property type="component" value="Chromosome 12"/>
</dbReference>
<dbReference type="RefSeq" id="XP_035693089.1">
    <property type="nucleotide sequence ID" value="XM_035837196.1"/>
</dbReference>